<dbReference type="PIRSF" id="PIRSF006485">
    <property type="entry name" value="GTP-binding_EngA"/>
    <property type="match status" value="1"/>
</dbReference>
<feature type="binding site" evidence="8">
    <location>
        <begin position="9"/>
        <end position="16"/>
    </location>
    <ligand>
        <name>GTP</name>
        <dbReference type="ChEBI" id="CHEBI:37565"/>
        <label>1</label>
    </ligand>
</feature>
<dbReference type="CDD" id="cd01894">
    <property type="entry name" value="EngA1"/>
    <property type="match status" value="1"/>
</dbReference>
<evidence type="ECO:0000313" key="13">
    <source>
        <dbReference type="Proteomes" id="UP000245489"/>
    </source>
</evidence>
<dbReference type="PROSITE" id="PS51712">
    <property type="entry name" value="G_ENGA"/>
    <property type="match status" value="2"/>
</dbReference>
<dbReference type="Gene3D" id="3.40.50.300">
    <property type="entry name" value="P-loop containing nucleotide triphosphate hydrolases"/>
    <property type="match status" value="2"/>
</dbReference>
<gene>
    <name evidence="8" type="primary">der</name>
    <name evidence="12" type="ORF">LV89_02505</name>
</gene>
<dbReference type="NCBIfam" id="TIGR00231">
    <property type="entry name" value="small_GTP"/>
    <property type="match status" value="2"/>
</dbReference>
<evidence type="ECO:0000259" key="11">
    <source>
        <dbReference type="PROSITE" id="PS51712"/>
    </source>
</evidence>
<dbReference type="AlphaFoldDB" id="A0A316E7C3"/>
<feature type="binding site" evidence="8">
    <location>
        <begin position="229"/>
        <end position="233"/>
    </location>
    <ligand>
        <name>GTP</name>
        <dbReference type="ChEBI" id="CHEBI:37565"/>
        <label>2</label>
    </ligand>
</feature>
<evidence type="ECO:0000256" key="5">
    <source>
        <dbReference type="ARBA" id="ARBA00022741"/>
    </source>
</evidence>
<dbReference type="GO" id="GO:0005525">
    <property type="term" value="F:GTP binding"/>
    <property type="evidence" value="ECO:0007669"/>
    <property type="project" value="UniProtKB-UniRule"/>
</dbReference>
<name>A0A316E7C3_9BACT</name>
<evidence type="ECO:0000313" key="12">
    <source>
        <dbReference type="EMBL" id="PWK26334.1"/>
    </source>
</evidence>
<dbReference type="InterPro" id="IPR006073">
    <property type="entry name" value="GTP-bd"/>
</dbReference>
<dbReference type="InterPro" id="IPR027417">
    <property type="entry name" value="P-loop_NTPase"/>
</dbReference>
<dbReference type="GO" id="GO:0042254">
    <property type="term" value="P:ribosome biogenesis"/>
    <property type="evidence" value="ECO:0007669"/>
    <property type="project" value="UniProtKB-KW"/>
</dbReference>
<dbReference type="PRINTS" id="PR00326">
    <property type="entry name" value="GTP1OBG"/>
</dbReference>
<dbReference type="FunFam" id="3.30.300.20:FF:000004">
    <property type="entry name" value="GTPase Der"/>
    <property type="match status" value="1"/>
</dbReference>
<feature type="binding site" evidence="8">
    <location>
        <begin position="56"/>
        <end position="60"/>
    </location>
    <ligand>
        <name>GTP</name>
        <dbReference type="ChEBI" id="CHEBI:37565"/>
        <label>1</label>
    </ligand>
</feature>
<feature type="binding site" evidence="8">
    <location>
        <begin position="119"/>
        <end position="122"/>
    </location>
    <ligand>
        <name>GTP</name>
        <dbReference type="ChEBI" id="CHEBI:37565"/>
        <label>1</label>
    </ligand>
</feature>
<dbReference type="FunFam" id="3.40.50.300:FF:000057">
    <property type="entry name" value="GTPase Der"/>
    <property type="match status" value="1"/>
</dbReference>
<proteinExistence type="inferred from homology"/>
<keyword evidence="4 10" id="KW-0677">Repeat</keyword>
<evidence type="ECO:0000256" key="8">
    <source>
        <dbReference type="HAMAP-Rule" id="MF_00195"/>
    </source>
</evidence>
<protein>
    <recommendedName>
        <fullName evidence="2 8">GTPase Der</fullName>
    </recommendedName>
    <alternativeName>
        <fullName evidence="7 8">GTP-binding protein EngA</fullName>
    </alternativeName>
</protein>
<feature type="domain" description="EngA-type G" evidence="11">
    <location>
        <begin position="176"/>
        <end position="356"/>
    </location>
</feature>
<comment type="function">
    <text evidence="8 10">GTPase that plays an essential role in the late steps of ribosome biogenesis.</text>
</comment>
<reference evidence="12 13" key="1">
    <citation type="submission" date="2018-05" db="EMBL/GenBank/DDBJ databases">
        <title>Genomic Encyclopedia of Archaeal and Bacterial Type Strains, Phase II (KMG-II): from individual species to whole genera.</title>
        <authorList>
            <person name="Goeker M."/>
        </authorList>
    </citation>
    <scope>NUCLEOTIDE SEQUENCE [LARGE SCALE GENOMIC DNA]</scope>
    <source>
        <strain evidence="12 13">DSM 22214</strain>
    </source>
</reference>
<evidence type="ECO:0000256" key="9">
    <source>
        <dbReference type="PROSITE-ProRule" id="PRU01049"/>
    </source>
</evidence>
<dbReference type="OrthoDB" id="9805918at2"/>
<feature type="domain" description="EngA-type G" evidence="11">
    <location>
        <begin position="3"/>
        <end position="167"/>
    </location>
</feature>
<dbReference type="CDD" id="cd01895">
    <property type="entry name" value="EngA2"/>
    <property type="match status" value="1"/>
</dbReference>
<organism evidence="12 13">
    <name type="scientific">Arcicella aurantiaca</name>
    <dbReference type="NCBI Taxonomy" id="591202"/>
    <lineage>
        <taxon>Bacteria</taxon>
        <taxon>Pseudomonadati</taxon>
        <taxon>Bacteroidota</taxon>
        <taxon>Cytophagia</taxon>
        <taxon>Cytophagales</taxon>
        <taxon>Flectobacillaceae</taxon>
        <taxon>Arcicella</taxon>
    </lineage>
</organism>
<dbReference type="InterPro" id="IPR015946">
    <property type="entry name" value="KH_dom-like_a/b"/>
</dbReference>
<keyword evidence="5 8" id="KW-0547">Nucleotide-binding</keyword>
<dbReference type="InterPro" id="IPR031166">
    <property type="entry name" value="G_ENGA"/>
</dbReference>
<comment type="similarity">
    <text evidence="1 8 9 10">Belongs to the TRAFAC class TrmE-Era-EngA-EngB-Septin-like GTPase superfamily. EngA (Der) GTPase family.</text>
</comment>
<evidence type="ECO:0000256" key="10">
    <source>
        <dbReference type="RuleBase" id="RU004481"/>
    </source>
</evidence>
<comment type="subunit">
    <text evidence="8">Associates with the 50S ribosomal subunit.</text>
</comment>
<dbReference type="PANTHER" id="PTHR43834:SF6">
    <property type="entry name" value="GTPASE DER"/>
    <property type="match status" value="1"/>
</dbReference>
<evidence type="ECO:0000256" key="1">
    <source>
        <dbReference type="ARBA" id="ARBA00008279"/>
    </source>
</evidence>
<dbReference type="EMBL" id="QGGO01000012">
    <property type="protein sequence ID" value="PWK26334.1"/>
    <property type="molecule type" value="Genomic_DNA"/>
</dbReference>
<dbReference type="Pfam" id="PF01926">
    <property type="entry name" value="MMR_HSR1"/>
    <property type="match status" value="2"/>
</dbReference>
<dbReference type="FunFam" id="3.40.50.300:FF:000040">
    <property type="entry name" value="GTPase Der"/>
    <property type="match status" value="1"/>
</dbReference>
<dbReference type="InterPro" id="IPR016484">
    <property type="entry name" value="GTPase_Der"/>
</dbReference>
<dbReference type="NCBIfam" id="TIGR03594">
    <property type="entry name" value="GTPase_EngA"/>
    <property type="match status" value="1"/>
</dbReference>
<dbReference type="Proteomes" id="UP000245489">
    <property type="component" value="Unassembled WGS sequence"/>
</dbReference>
<comment type="caution">
    <text evidence="12">The sequence shown here is derived from an EMBL/GenBank/DDBJ whole genome shotgun (WGS) entry which is preliminary data.</text>
</comment>
<evidence type="ECO:0000256" key="2">
    <source>
        <dbReference type="ARBA" id="ARBA00020953"/>
    </source>
</evidence>
<sequence>MSNIVAIVGRPNVGKSTLFNRLIEQKKAIMDNVSGVTRDRHYGYGEWIGKYYTVIDTGGYVVGSEDTFEGAIREQVELAIEEADVCLFVVDCTTGITDLDKDFAKVLRKSKKPVYIVANKADTYEKGMDAVEFYELGMGDPFAIAAESGSGTGDLLDAVVSHFEEEGVENPNAGIPKIAILGKPNVGKSSFLNALLGKERSIVTDIAGTTRDAIDNHYNMFGKDFIITDTAGIRRKAKMEDNIEYYSFLRTIKAMEECDIAVILIDATTIDLQTGLQAQDMNIISMADRAKKGIVLMINKWDLVEKDSMTSKRMEDAIRQRMAPLNYMPIIFTSVKEKQRIFQAVEMILDVYENKTKKIPTSKLNDVMLKVIENYPPPAWKGKYIKIKYMTQLPTKSPSFVMFCNLPQYIRESYERYLENQMREHFDFTGVPIQIFFRQK</sequence>
<dbReference type="RefSeq" id="WP_109743234.1">
    <property type="nucleotide sequence ID" value="NZ_QGGO01000012.1"/>
</dbReference>
<dbReference type="InterPro" id="IPR005225">
    <property type="entry name" value="Small_GTP-bd"/>
</dbReference>
<keyword evidence="3 8" id="KW-0690">Ribosome biogenesis</keyword>
<evidence type="ECO:0000256" key="7">
    <source>
        <dbReference type="ARBA" id="ARBA00032345"/>
    </source>
</evidence>
<keyword evidence="13" id="KW-1185">Reference proteome</keyword>
<dbReference type="Gene3D" id="3.30.300.20">
    <property type="match status" value="1"/>
</dbReference>
<evidence type="ECO:0000256" key="4">
    <source>
        <dbReference type="ARBA" id="ARBA00022737"/>
    </source>
</evidence>
<keyword evidence="6 8" id="KW-0342">GTP-binding</keyword>
<dbReference type="PANTHER" id="PTHR43834">
    <property type="entry name" value="GTPASE DER"/>
    <property type="match status" value="1"/>
</dbReference>
<feature type="binding site" evidence="8">
    <location>
        <begin position="299"/>
        <end position="302"/>
    </location>
    <ligand>
        <name>GTP</name>
        <dbReference type="ChEBI" id="CHEBI:37565"/>
        <label>2</label>
    </ligand>
</feature>
<feature type="binding site" evidence="8">
    <location>
        <begin position="182"/>
        <end position="189"/>
    </location>
    <ligand>
        <name>GTP</name>
        <dbReference type="ChEBI" id="CHEBI:37565"/>
        <label>2</label>
    </ligand>
</feature>
<dbReference type="GO" id="GO:0043022">
    <property type="term" value="F:ribosome binding"/>
    <property type="evidence" value="ECO:0007669"/>
    <property type="project" value="TreeGrafter"/>
</dbReference>
<evidence type="ECO:0000256" key="3">
    <source>
        <dbReference type="ARBA" id="ARBA00022517"/>
    </source>
</evidence>
<evidence type="ECO:0000256" key="6">
    <source>
        <dbReference type="ARBA" id="ARBA00023134"/>
    </source>
</evidence>
<dbReference type="InterPro" id="IPR032859">
    <property type="entry name" value="KH_dom-like"/>
</dbReference>
<dbReference type="SUPFAM" id="SSF52540">
    <property type="entry name" value="P-loop containing nucleoside triphosphate hydrolases"/>
    <property type="match status" value="2"/>
</dbReference>
<dbReference type="Pfam" id="PF14714">
    <property type="entry name" value="KH_dom-like"/>
    <property type="match status" value="1"/>
</dbReference>
<dbReference type="HAMAP" id="MF_00195">
    <property type="entry name" value="GTPase_Der"/>
    <property type="match status" value="1"/>
</dbReference>
<accession>A0A316E7C3</accession>